<evidence type="ECO:0000256" key="4">
    <source>
        <dbReference type="ARBA" id="ARBA00022679"/>
    </source>
</evidence>
<dbReference type="InterPro" id="IPR022642">
    <property type="entry name" value="CheR_C"/>
</dbReference>
<name>L9XH51_9EURY</name>
<dbReference type="SUPFAM" id="SSF53335">
    <property type="entry name" value="S-adenosyl-L-methionine-dependent methyltransferases"/>
    <property type="match status" value="1"/>
</dbReference>
<dbReference type="Gene3D" id="1.10.155.10">
    <property type="entry name" value="Chemotaxis receptor methyltransferase CheR, N-terminal domain"/>
    <property type="match status" value="1"/>
</dbReference>
<dbReference type="Pfam" id="PF03705">
    <property type="entry name" value="CheR_N"/>
    <property type="match status" value="1"/>
</dbReference>
<dbReference type="InterPro" id="IPR050903">
    <property type="entry name" value="Bact_Chemotaxis_MeTrfase"/>
</dbReference>
<dbReference type="EMBL" id="AOHZ01000017">
    <property type="protein sequence ID" value="ELY60751.1"/>
    <property type="molecule type" value="Genomic_DNA"/>
</dbReference>
<dbReference type="OrthoDB" id="10657at2157"/>
<evidence type="ECO:0000256" key="1">
    <source>
        <dbReference type="ARBA" id="ARBA00001541"/>
    </source>
</evidence>
<dbReference type="PANTHER" id="PTHR24422">
    <property type="entry name" value="CHEMOTAXIS PROTEIN METHYLTRANSFERASE"/>
    <property type="match status" value="1"/>
</dbReference>
<protein>
    <recommendedName>
        <fullName evidence="2">protein-glutamate O-methyltransferase</fullName>
        <ecNumber evidence="2">2.1.1.80</ecNumber>
    </recommendedName>
</protein>
<reference evidence="7 8" key="1">
    <citation type="journal article" date="2014" name="PLoS Genet.">
        <title>Phylogenetically driven sequencing of extremely halophilic archaea reveals strategies for static and dynamic osmo-response.</title>
        <authorList>
            <person name="Becker E.A."/>
            <person name="Seitzer P.M."/>
            <person name="Tritt A."/>
            <person name="Larsen D."/>
            <person name="Krusor M."/>
            <person name="Yao A.I."/>
            <person name="Wu D."/>
            <person name="Madern D."/>
            <person name="Eisen J.A."/>
            <person name="Darling A.E."/>
            <person name="Facciotti M.T."/>
        </authorList>
    </citation>
    <scope>NUCLEOTIDE SEQUENCE [LARGE SCALE GENOMIC DNA]</scope>
    <source>
        <strain evidence="7 8">JCM 12255</strain>
    </source>
</reference>
<dbReference type="InterPro" id="IPR029063">
    <property type="entry name" value="SAM-dependent_MTases_sf"/>
</dbReference>
<dbReference type="InterPro" id="IPR036804">
    <property type="entry name" value="CheR_N_sf"/>
</dbReference>
<proteinExistence type="predicted"/>
<keyword evidence="8" id="KW-1185">Reference proteome</keyword>
<dbReference type="CDD" id="cd02440">
    <property type="entry name" value="AdoMet_MTases"/>
    <property type="match status" value="1"/>
</dbReference>
<dbReference type="InterPro" id="IPR000780">
    <property type="entry name" value="CheR_MeTrfase"/>
</dbReference>
<dbReference type="Pfam" id="PF01739">
    <property type="entry name" value="CheR"/>
    <property type="match status" value="1"/>
</dbReference>
<dbReference type="InterPro" id="IPR022641">
    <property type="entry name" value="CheR_N"/>
</dbReference>
<dbReference type="Gene3D" id="3.40.50.150">
    <property type="entry name" value="Vaccinia Virus protein VP39"/>
    <property type="match status" value="1"/>
</dbReference>
<evidence type="ECO:0000313" key="8">
    <source>
        <dbReference type="Proteomes" id="UP000011602"/>
    </source>
</evidence>
<keyword evidence="3" id="KW-0489">Methyltransferase</keyword>
<evidence type="ECO:0000259" key="6">
    <source>
        <dbReference type="PROSITE" id="PS50123"/>
    </source>
</evidence>
<dbReference type="AlphaFoldDB" id="L9XH51"/>
<evidence type="ECO:0000313" key="7">
    <source>
        <dbReference type="EMBL" id="ELY60751.1"/>
    </source>
</evidence>
<evidence type="ECO:0000256" key="2">
    <source>
        <dbReference type="ARBA" id="ARBA00012534"/>
    </source>
</evidence>
<gene>
    <name evidence="7" type="ORF">C493_03577</name>
</gene>
<evidence type="ECO:0000256" key="3">
    <source>
        <dbReference type="ARBA" id="ARBA00022603"/>
    </source>
</evidence>
<dbReference type="SUPFAM" id="SSF47757">
    <property type="entry name" value="Chemotaxis receptor methyltransferase CheR, N-terminal domain"/>
    <property type="match status" value="1"/>
</dbReference>
<dbReference type="STRING" id="1227499.C493_03577"/>
<keyword evidence="5" id="KW-0949">S-adenosyl-L-methionine</keyword>
<accession>L9XH51</accession>
<feature type="domain" description="CheR-type methyltransferase" evidence="6">
    <location>
        <begin position="1"/>
        <end position="267"/>
    </location>
</feature>
<dbReference type="EC" id="2.1.1.80" evidence="2"/>
<dbReference type="eggNOG" id="arCOG04402">
    <property type="taxonomic scope" value="Archaea"/>
</dbReference>
<dbReference type="PROSITE" id="PS50123">
    <property type="entry name" value="CHER"/>
    <property type="match status" value="1"/>
</dbReference>
<comment type="caution">
    <text evidence="7">The sequence shown here is derived from an EMBL/GenBank/DDBJ whole genome shotgun (WGS) entry which is preliminary data.</text>
</comment>
<organism evidence="7 8">
    <name type="scientific">Natronolimnohabitans innermongolicus JCM 12255</name>
    <dbReference type="NCBI Taxonomy" id="1227499"/>
    <lineage>
        <taxon>Archaea</taxon>
        <taxon>Methanobacteriati</taxon>
        <taxon>Methanobacteriota</taxon>
        <taxon>Stenosarchaea group</taxon>
        <taxon>Halobacteria</taxon>
        <taxon>Halobacteriales</taxon>
        <taxon>Natrialbaceae</taxon>
        <taxon>Natronolimnohabitans</taxon>
    </lineage>
</organism>
<dbReference type="GO" id="GO:0032259">
    <property type="term" value="P:methylation"/>
    <property type="evidence" value="ECO:0007669"/>
    <property type="project" value="UniProtKB-KW"/>
</dbReference>
<keyword evidence="4" id="KW-0808">Transferase</keyword>
<dbReference type="RefSeq" id="WP_007258024.1">
    <property type="nucleotide sequence ID" value="NZ_AOHZ01000017.1"/>
</dbReference>
<comment type="catalytic activity">
    <reaction evidence="1">
        <text>L-glutamyl-[protein] + S-adenosyl-L-methionine = [protein]-L-glutamate 5-O-methyl ester + S-adenosyl-L-homocysteine</text>
        <dbReference type="Rhea" id="RHEA:24452"/>
        <dbReference type="Rhea" id="RHEA-COMP:10208"/>
        <dbReference type="Rhea" id="RHEA-COMP:10311"/>
        <dbReference type="ChEBI" id="CHEBI:29973"/>
        <dbReference type="ChEBI" id="CHEBI:57856"/>
        <dbReference type="ChEBI" id="CHEBI:59789"/>
        <dbReference type="ChEBI" id="CHEBI:82795"/>
        <dbReference type="EC" id="2.1.1.80"/>
    </reaction>
</comment>
<sequence>MTDDDDFDALLAFVEDELAFATSHYNDSYLDRRISSRMRRTNCETYASYFETLRTDADEQEALLQAMSINVTGFFRNPDVWDGIREVLRSLSESNDTVRVWSAACADGREPYSVAMLAHDDPAIDADAVQVLGTDISEPALETARSGVYEESRTVDIADQLSFLDRYDAYVEQDGRTFRIDDAVQSNVSFERHDLINDEPKTGFDLVICRNLFIYIDNEYKRSMLETIAKSLQQQGYLVIGKAETIPPNLKSAFTVRDARLRIYHRDAVETTSLTSSAAKSNRS</sequence>
<dbReference type="PATRIC" id="fig|1227499.3.peg.737"/>
<dbReference type="SMART" id="SM00138">
    <property type="entry name" value="MeTrc"/>
    <property type="match status" value="1"/>
</dbReference>
<dbReference type="PANTHER" id="PTHR24422:SF10">
    <property type="entry name" value="CHEMOTAXIS PROTEIN METHYLTRANSFERASE 2"/>
    <property type="match status" value="1"/>
</dbReference>
<dbReference type="PRINTS" id="PR00996">
    <property type="entry name" value="CHERMTFRASE"/>
</dbReference>
<dbReference type="GO" id="GO:0008983">
    <property type="term" value="F:protein-glutamate O-methyltransferase activity"/>
    <property type="evidence" value="ECO:0007669"/>
    <property type="project" value="UniProtKB-EC"/>
</dbReference>
<evidence type="ECO:0000256" key="5">
    <source>
        <dbReference type="ARBA" id="ARBA00022691"/>
    </source>
</evidence>
<dbReference type="Proteomes" id="UP000011602">
    <property type="component" value="Unassembled WGS sequence"/>
</dbReference>